<evidence type="ECO:0000313" key="2">
    <source>
        <dbReference type="Proteomes" id="UP000334820"/>
    </source>
</evidence>
<accession>A0A5J4K4D5</accession>
<comment type="caution">
    <text evidence="1">The sequence shown here is derived from an EMBL/GenBank/DDBJ whole genome shotgun (WGS) entry which is preliminary data.</text>
</comment>
<keyword evidence="2" id="KW-1185">Reference proteome</keyword>
<proteinExistence type="predicted"/>
<sequence length="51" mass="5800">MYCRNLVIKRTGTEKREAKPQREETDQLLTVDSAALGALARRLEKPGAEER</sequence>
<dbReference type="Proteomes" id="UP000334820">
    <property type="component" value="Unassembled WGS sequence"/>
</dbReference>
<dbReference type="EMBL" id="BKZV01000001">
    <property type="protein sequence ID" value="GER81549.1"/>
    <property type="molecule type" value="Genomic_DNA"/>
</dbReference>
<reference evidence="1 2" key="1">
    <citation type="journal article" date="2019" name="Int. J. Syst. Evol. Microbiol.">
        <title>Thermogemmatispora aurantia sp. nov. and Thermogemmatispora argillosa sp. nov., within the class Ktedonobacteria, and emended description of the genus Thermogemmatispora.</title>
        <authorList>
            <person name="Zheng Y."/>
            <person name="Wang C.M."/>
            <person name="Sakai Y."/>
            <person name="Abe K."/>
            <person name="Yokota A."/>
            <person name="Yabe S."/>
        </authorList>
    </citation>
    <scope>NUCLEOTIDE SEQUENCE [LARGE SCALE GENOMIC DNA]</scope>
    <source>
        <strain evidence="1 2">A1-2</strain>
    </source>
</reference>
<name>A0A5J4K4D5_9CHLR</name>
<organism evidence="1 2">
    <name type="scientific">Thermogemmatispora aurantia</name>
    <dbReference type="NCBI Taxonomy" id="2045279"/>
    <lineage>
        <taxon>Bacteria</taxon>
        <taxon>Bacillati</taxon>
        <taxon>Chloroflexota</taxon>
        <taxon>Ktedonobacteria</taxon>
        <taxon>Thermogemmatisporales</taxon>
        <taxon>Thermogemmatisporaceae</taxon>
        <taxon>Thermogemmatispora</taxon>
    </lineage>
</organism>
<gene>
    <name evidence="1" type="ORF">KTAU_01870</name>
</gene>
<evidence type="ECO:0000313" key="1">
    <source>
        <dbReference type="EMBL" id="GER81549.1"/>
    </source>
</evidence>
<dbReference type="AlphaFoldDB" id="A0A5J4K4D5"/>
<protein>
    <submittedName>
        <fullName evidence="1">Uncharacterized protein</fullName>
    </submittedName>
</protein>